<evidence type="ECO:0000259" key="4">
    <source>
        <dbReference type="PROSITE" id="PS50043"/>
    </source>
</evidence>
<dbReference type="InterPro" id="IPR036388">
    <property type="entry name" value="WH-like_DNA-bd_sf"/>
</dbReference>
<dbReference type="PROSITE" id="PS50043">
    <property type="entry name" value="HTH_LUXR_2"/>
    <property type="match status" value="1"/>
</dbReference>
<dbReference type="CDD" id="cd06170">
    <property type="entry name" value="LuxR_C_like"/>
    <property type="match status" value="1"/>
</dbReference>
<evidence type="ECO:0000313" key="5">
    <source>
        <dbReference type="EMBL" id="MBB6696071.1"/>
    </source>
</evidence>
<comment type="caution">
    <text evidence="5">The sequence shown here is derived from an EMBL/GenBank/DDBJ whole genome shotgun (WGS) entry which is preliminary data.</text>
</comment>
<dbReference type="GO" id="GO:0006355">
    <property type="term" value="P:regulation of DNA-templated transcription"/>
    <property type="evidence" value="ECO:0007669"/>
    <property type="project" value="InterPro"/>
</dbReference>
<dbReference type="PRINTS" id="PR00038">
    <property type="entry name" value="HTHLUXR"/>
</dbReference>
<proteinExistence type="predicted"/>
<name>A0A841UDR7_9BACL</name>
<feature type="non-terminal residue" evidence="5">
    <location>
        <position position="1"/>
    </location>
</feature>
<gene>
    <name evidence="5" type="ORF">H7B90_32250</name>
</gene>
<accession>A0A841UDR7</accession>
<dbReference type="InterPro" id="IPR000792">
    <property type="entry name" value="Tscrpt_reg_LuxR_C"/>
</dbReference>
<reference evidence="5 6" key="1">
    <citation type="submission" date="2020-08" db="EMBL/GenBank/DDBJ databases">
        <title>Cohnella phylogeny.</title>
        <authorList>
            <person name="Dunlap C."/>
        </authorList>
    </citation>
    <scope>NUCLEOTIDE SEQUENCE [LARGE SCALE GENOMIC DNA]</scope>
    <source>
        <strain evidence="5 6">DSM 25239</strain>
    </source>
</reference>
<sequence length="70" mass="7858">AQPETSSILFTPREKEVLDLMIQGYTNQDIAEHLFISAHTVKNHLTKIYMKLGVGDRAGAMLKMLRPDSS</sequence>
<organism evidence="5 6">
    <name type="scientific">Cohnella xylanilytica</name>
    <dbReference type="NCBI Taxonomy" id="557555"/>
    <lineage>
        <taxon>Bacteria</taxon>
        <taxon>Bacillati</taxon>
        <taxon>Bacillota</taxon>
        <taxon>Bacilli</taxon>
        <taxon>Bacillales</taxon>
        <taxon>Paenibacillaceae</taxon>
        <taxon>Cohnella</taxon>
    </lineage>
</organism>
<evidence type="ECO:0000313" key="6">
    <source>
        <dbReference type="Proteomes" id="UP000553776"/>
    </source>
</evidence>
<dbReference type="PANTHER" id="PTHR44688:SF16">
    <property type="entry name" value="DNA-BINDING TRANSCRIPTIONAL ACTIVATOR DEVR_DOSR"/>
    <property type="match status" value="1"/>
</dbReference>
<evidence type="ECO:0000256" key="1">
    <source>
        <dbReference type="ARBA" id="ARBA00023015"/>
    </source>
</evidence>
<evidence type="ECO:0000256" key="3">
    <source>
        <dbReference type="ARBA" id="ARBA00023163"/>
    </source>
</evidence>
<evidence type="ECO:0000256" key="2">
    <source>
        <dbReference type="ARBA" id="ARBA00023125"/>
    </source>
</evidence>
<keyword evidence="6" id="KW-1185">Reference proteome</keyword>
<dbReference type="Pfam" id="PF00196">
    <property type="entry name" value="GerE"/>
    <property type="match status" value="1"/>
</dbReference>
<dbReference type="SUPFAM" id="SSF46894">
    <property type="entry name" value="C-terminal effector domain of the bipartite response regulators"/>
    <property type="match status" value="1"/>
</dbReference>
<dbReference type="InterPro" id="IPR016032">
    <property type="entry name" value="Sig_transdc_resp-reg_C-effctor"/>
</dbReference>
<keyword evidence="1" id="KW-0805">Transcription regulation</keyword>
<dbReference type="EMBL" id="JACJVR010000169">
    <property type="protein sequence ID" value="MBB6696071.1"/>
    <property type="molecule type" value="Genomic_DNA"/>
</dbReference>
<dbReference type="Gene3D" id="1.10.10.10">
    <property type="entry name" value="Winged helix-like DNA-binding domain superfamily/Winged helix DNA-binding domain"/>
    <property type="match status" value="1"/>
</dbReference>
<feature type="domain" description="HTH luxR-type" evidence="4">
    <location>
        <begin position="3"/>
        <end position="68"/>
    </location>
</feature>
<keyword evidence="3" id="KW-0804">Transcription</keyword>
<dbReference type="RefSeq" id="WP_185140012.1">
    <property type="nucleotide sequence ID" value="NZ_JACJVR010000169.1"/>
</dbReference>
<dbReference type="PANTHER" id="PTHR44688">
    <property type="entry name" value="DNA-BINDING TRANSCRIPTIONAL ACTIVATOR DEVR_DOSR"/>
    <property type="match status" value="1"/>
</dbReference>
<dbReference type="SMART" id="SM00421">
    <property type="entry name" value="HTH_LUXR"/>
    <property type="match status" value="1"/>
</dbReference>
<dbReference type="Proteomes" id="UP000553776">
    <property type="component" value="Unassembled WGS sequence"/>
</dbReference>
<dbReference type="GO" id="GO:0003677">
    <property type="term" value="F:DNA binding"/>
    <property type="evidence" value="ECO:0007669"/>
    <property type="project" value="UniProtKB-KW"/>
</dbReference>
<dbReference type="AlphaFoldDB" id="A0A841UDR7"/>
<protein>
    <submittedName>
        <fullName evidence="5">Helix-turn-helix transcriptional regulator</fullName>
    </submittedName>
</protein>
<keyword evidence="2" id="KW-0238">DNA-binding</keyword>